<dbReference type="Gene3D" id="3.40.50.9100">
    <property type="entry name" value="Dehydroquinase, class II"/>
    <property type="match status" value="1"/>
</dbReference>
<dbReference type="Pfam" id="PF01220">
    <property type="entry name" value="DHquinase_II"/>
    <property type="match status" value="1"/>
</dbReference>
<comment type="subunit">
    <text evidence="4 7">Homododecamer.</text>
</comment>
<evidence type="ECO:0000256" key="6">
    <source>
        <dbReference type="ARBA" id="ARBA00023239"/>
    </source>
</evidence>
<protein>
    <recommendedName>
        <fullName evidence="5 7">3-dehydroquinate dehydratase</fullName>
        <shortName evidence="7">3-dehydroquinase</shortName>
        <ecNumber evidence="5 7">4.2.1.10</ecNumber>
    </recommendedName>
    <alternativeName>
        <fullName evidence="7">Type II DHQase</fullName>
    </alternativeName>
</protein>
<feature type="active site" description="Proton acceptor" evidence="7">
    <location>
        <position position="61"/>
    </location>
</feature>
<evidence type="ECO:0000256" key="1">
    <source>
        <dbReference type="ARBA" id="ARBA00001864"/>
    </source>
</evidence>
<evidence type="ECO:0000256" key="3">
    <source>
        <dbReference type="ARBA" id="ARBA00011037"/>
    </source>
</evidence>
<feature type="binding site" evidence="7">
    <location>
        <position position="118"/>
    </location>
    <ligand>
        <name>substrate</name>
    </ligand>
</feature>
<organism evidence="8 9">
    <name type="scientific">Rothia aeria F0474</name>
    <dbReference type="NCBI Taxonomy" id="1125724"/>
    <lineage>
        <taxon>Bacteria</taxon>
        <taxon>Bacillati</taxon>
        <taxon>Actinomycetota</taxon>
        <taxon>Actinomycetes</taxon>
        <taxon>Micrococcales</taxon>
        <taxon>Micrococcaceae</taxon>
        <taxon>Rothia</taxon>
    </lineage>
</organism>
<feature type="binding site" evidence="7">
    <location>
        <position position="125"/>
    </location>
    <ligand>
        <name>substrate</name>
    </ligand>
</feature>
<name>I0UU94_9MICC</name>
<dbReference type="GO" id="GO:0008652">
    <property type="term" value="P:amino acid biosynthetic process"/>
    <property type="evidence" value="ECO:0007669"/>
    <property type="project" value="UniProtKB-KW"/>
</dbReference>
<feature type="binding site" evidence="7">
    <location>
        <begin position="139"/>
        <end position="140"/>
    </location>
    <ligand>
        <name>substrate</name>
    </ligand>
</feature>
<dbReference type="NCBIfam" id="TIGR01088">
    <property type="entry name" value="aroQ"/>
    <property type="match status" value="1"/>
</dbReference>
<dbReference type="PANTHER" id="PTHR21272">
    <property type="entry name" value="CATABOLIC 3-DEHYDROQUINASE"/>
    <property type="match status" value="1"/>
</dbReference>
<gene>
    <name evidence="7 8" type="primary">aroQ</name>
    <name evidence="8" type="ORF">HMPREF1324_2337</name>
</gene>
<comment type="pathway">
    <text evidence="2 7">Metabolic intermediate biosynthesis; chorismate biosynthesis; chorismate from D-erythrose 4-phosphate and phosphoenolpyruvate: step 3/7.</text>
</comment>
<dbReference type="EC" id="4.2.1.10" evidence="5 7"/>
<evidence type="ECO:0000313" key="8">
    <source>
        <dbReference type="EMBL" id="EID51447.1"/>
    </source>
</evidence>
<dbReference type="AlphaFoldDB" id="I0UU94"/>
<dbReference type="UniPathway" id="UPA00053">
    <property type="reaction ID" value="UER00086"/>
</dbReference>
<keyword evidence="7" id="KW-0057">Aromatic amino acid biosynthesis</keyword>
<evidence type="ECO:0000256" key="2">
    <source>
        <dbReference type="ARBA" id="ARBA00004902"/>
    </source>
</evidence>
<dbReference type="GO" id="GO:0019631">
    <property type="term" value="P:quinate catabolic process"/>
    <property type="evidence" value="ECO:0007669"/>
    <property type="project" value="TreeGrafter"/>
</dbReference>
<dbReference type="GO" id="GO:0009073">
    <property type="term" value="P:aromatic amino acid family biosynthetic process"/>
    <property type="evidence" value="ECO:0007669"/>
    <property type="project" value="UniProtKB-KW"/>
</dbReference>
<feature type="binding site" evidence="7">
    <location>
        <position position="149"/>
    </location>
    <ligand>
        <name>substrate</name>
    </ligand>
</feature>
<dbReference type="InterPro" id="IPR001874">
    <property type="entry name" value="DHquinase_II"/>
</dbReference>
<comment type="function">
    <text evidence="7">Catalyzes a trans-dehydration via an enolate intermediate.</text>
</comment>
<dbReference type="NCBIfam" id="NF003807">
    <property type="entry name" value="PRK05395.1-4"/>
    <property type="match status" value="1"/>
</dbReference>
<dbReference type="SUPFAM" id="SSF52304">
    <property type="entry name" value="Type II 3-dehydroquinate dehydratase"/>
    <property type="match status" value="1"/>
</dbReference>
<comment type="similarity">
    <text evidence="3 7">Belongs to the type-II 3-dehydroquinase family.</text>
</comment>
<dbReference type="NCBIfam" id="NF003806">
    <property type="entry name" value="PRK05395.1-3"/>
    <property type="match status" value="1"/>
</dbReference>
<proteinExistence type="inferred from homology"/>
<keyword evidence="9" id="KW-1185">Reference proteome</keyword>
<feature type="binding site" evidence="7">
    <location>
        <position position="112"/>
    </location>
    <ligand>
        <name>substrate</name>
    </ligand>
</feature>
<keyword evidence="7" id="KW-0028">Amino-acid biosynthesis</keyword>
<accession>I0UU94</accession>
<dbReference type="PATRIC" id="fig|1125724.3.peg.819"/>
<evidence type="ECO:0000256" key="5">
    <source>
        <dbReference type="ARBA" id="ARBA00012060"/>
    </source>
</evidence>
<dbReference type="CDD" id="cd00466">
    <property type="entry name" value="DHQase_II"/>
    <property type="match status" value="1"/>
</dbReference>
<keyword evidence="6 7" id="KW-0456">Lyase</keyword>
<dbReference type="InterPro" id="IPR036441">
    <property type="entry name" value="DHquinase_II_sf"/>
</dbReference>
<comment type="catalytic activity">
    <reaction evidence="1 7">
        <text>3-dehydroquinate = 3-dehydroshikimate + H2O</text>
        <dbReference type="Rhea" id="RHEA:21096"/>
        <dbReference type="ChEBI" id="CHEBI:15377"/>
        <dbReference type="ChEBI" id="CHEBI:16630"/>
        <dbReference type="ChEBI" id="CHEBI:32364"/>
        <dbReference type="EC" id="4.2.1.10"/>
    </reaction>
</comment>
<evidence type="ECO:0000256" key="7">
    <source>
        <dbReference type="HAMAP-Rule" id="MF_00169"/>
    </source>
</evidence>
<dbReference type="PANTHER" id="PTHR21272:SF3">
    <property type="entry name" value="CATABOLIC 3-DEHYDROQUINASE"/>
    <property type="match status" value="1"/>
</dbReference>
<evidence type="ECO:0000256" key="4">
    <source>
        <dbReference type="ARBA" id="ARBA00011193"/>
    </source>
</evidence>
<dbReference type="GO" id="GO:0003855">
    <property type="term" value="F:3-dehydroquinate dehydratase activity"/>
    <property type="evidence" value="ECO:0007669"/>
    <property type="project" value="UniProtKB-UniRule"/>
</dbReference>
<feature type="active site" description="Proton donor" evidence="7">
    <location>
        <position position="138"/>
    </location>
</feature>
<feature type="site" description="Transition state stabilizer" evidence="7">
    <location>
        <position position="56"/>
    </location>
</feature>
<sequence>MLPPVSSGWFTNLNSGGGVVWWACILRGDASMCHTKSMSATIFVLNGPNLNLLGHRRPEIYGHTTLVDIELSVRERAALHGFDVEFMQTNYEGKLVDEIQRARTRGAAIVINPAAYTHTSVALHDALEAAELPVVEVHLSNIYRREEFRHHSYVSPQATTVISGAGAYGYVMAIDFIAEYLKDDI</sequence>
<dbReference type="Proteomes" id="UP000004863">
    <property type="component" value="Unassembled WGS sequence"/>
</dbReference>
<dbReference type="EMBL" id="AJJQ01000019">
    <property type="protein sequence ID" value="EID51447.1"/>
    <property type="molecule type" value="Genomic_DNA"/>
</dbReference>
<dbReference type="GO" id="GO:0009423">
    <property type="term" value="P:chorismate biosynthetic process"/>
    <property type="evidence" value="ECO:0007669"/>
    <property type="project" value="UniProtKB-UniRule"/>
</dbReference>
<dbReference type="HAMAP" id="MF_00169">
    <property type="entry name" value="AroQ"/>
    <property type="match status" value="1"/>
</dbReference>
<evidence type="ECO:0000313" key="9">
    <source>
        <dbReference type="Proteomes" id="UP000004863"/>
    </source>
</evidence>
<reference evidence="8" key="1">
    <citation type="submission" date="2012-03" db="EMBL/GenBank/DDBJ databases">
        <authorList>
            <person name="Durkin A.S."/>
            <person name="McCorrison J."/>
            <person name="Torralba M."/>
            <person name="Gillis M."/>
            <person name="Methe B."/>
            <person name="Sutton G."/>
            <person name="Nelson K.E."/>
        </authorList>
    </citation>
    <scope>NUCLEOTIDE SEQUENCE [LARGE SCALE GENOMIC DNA]</scope>
    <source>
        <strain evidence="8">F0474</strain>
    </source>
</reference>
<dbReference type="NCBIfam" id="NF003805">
    <property type="entry name" value="PRK05395.1-2"/>
    <property type="match status" value="1"/>
</dbReference>
<comment type="caution">
    <text evidence="8">The sequence shown here is derived from an EMBL/GenBank/DDBJ whole genome shotgun (WGS) entry which is preliminary data.</text>
</comment>